<feature type="transmembrane region" description="Helical" evidence="2">
    <location>
        <begin position="90"/>
        <end position="110"/>
    </location>
</feature>
<gene>
    <name evidence="4" type="ORF">CBF27_07105</name>
</gene>
<dbReference type="InterPro" id="IPR001387">
    <property type="entry name" value="Cro/C1-type_HTH"/>
</dbReference>
<dbReference type="Gene3D" id="1.10.260.40">
    <property type="entry name" value="lambda repressor-like DNA-binding domains"/>
    <property type="match status" value="1"/>
</dbReference>
<accession>A0A430AUJ1</accession>
<dbReference type="PROSITE" id="PS50943">
    <property type="entry name" value="HTH_CROC1"/>
    <property type="match status" value="1"/>
</dbReference>
<name>A0A430AUJ1_9ENTE</name>
<proteinExistence type="predicted"/>
<dbReference type="GO" id="GO:0003677">
    <property type="term" value="F:DNA binding"/>
    <property type="evidence" value="ECO:0007669"/>
    <property type="project" value="UniProtKB-KW"/>
</dbReference>
<feature type="transmembrane region" description="Helical" evidence="2">
    <location>
        <begin position="150"/>
        <end position="171"/>
    </location>
</feature>
<dbReference type="SUPFAM" id="SSF47413">
    <property type="entry name" value="lambda repressor-like DNA-binding domains"/>
    <property type="match status" value="1"/>
</dbReference>
<dbReference type="PANTHER" id="PTHR46558">
    <property type="entry name" value="TRACRIPTIONAL REGULATORY PROTEIN-RELATED-RELATED"/>
    <property type="match status" value="1"/>
</dbReference>
<keyword evidence="2" id="KW-1133">Transmembrane helix</keyword>
<comment type="caution">
    <text evidence="4">The sequence shown here is derived from an EMBL/GenBank/DDBJ whole genome shotgun (WGS) entry which is preliminary data.</text>
</comment>
<keyword evidence="2" id="KW-0812">Transmembrane</keyword>
<dbReference type="InterPro" id="IPR010982">
    <property type="entry name" value="Lambda_DNA-bd_dom_sf"/>
</dbReference>
<evidence type="ECO:0000256" key="1">
    <source>
        <dbReference type="ARBA" id="ARBA00023125"/>
    </source>
</evidence>
<sequence length="213" mass="23767">MVIGLKIKQARIKAELTQEQVAAALGVSRQTVSNWENGKTYPDIVSVVKMSSLYHISLDHLLKEEQPPHYLDYLEESTNVVNSKNKLSQLILIVAYLGIWAFSLIVFWFFTSGSDAMGYGVMFLWVLLPVTTFIMSLVIGKNNYWGRWKWFSVIVFGVMYMLAEYATFSAANMVSFNKINSPAFGMIFAGAAVSLAGLGIGTGINYLKAKNNH</sequence>
<dbReference type="Proteomes" id="UP000286773">
    <property type="component" value="Unassembled WGS sequence"/>
</dbReference>
<feature type="domain" description="HTH cro/C1-type" evidence="3">
    <location>
        <begin position="7"/>
        <end position="61"/>
    </location>
</feature>
<dbReference type="Pfam" id="PF01381">
    <property type="entry name" value="HTH_3"/>
    <property type="match status" value="1"/>
</dbReference>
<dbReference type="PANTHER" id="PTHR46558:SF11">
    <property type="entry name" value="HTH-TYPE TRANSCRIPTIONAL REGULATOR XRE"/>
    <property type="match status" value="1"/>
</dbReference>
<evidence type="ECO:0000259" key="3">
    <source>
        <dbReference type="PROSITE" id="PS50943"/>
    </source>
</evidence>
<protein>
    <submittedName>
        <fullName evidence="4">Transcriptional regulator</fullName>
    </submittedName>
</protein>
<organism evidence="4 5">
    <name type="scientific">Vagococcus acidifermentans</name>
    <dbReference type="NCBI Taxonomy" id="564710"/>
    <lineage>
        <taxon>Bacteria</taxon>
        <taxon>Bacillati</taxon>
        <taxon>Bacillota</taxon>
        <taxon>Bacilli</taxon>
        <taxon>Lactobacillales</taxon>
        <taxon>Enterococcaceae</taxon>
        <taxon>Vagococcus</taxon>
    </lineage>
</organism>
<evidence type="ECO:0000313" key="4">
    <source>
        <dbReference type="EMBL" id="RSU11723.1"/>
    </source>
</evidence>
<feature type="transmembrane region" description="Helical" evidence="2">
    <location>
        <begin position="183"/>
        <end position="207"/>
    </location>
</feature>
<evidence type="ECO:0000313" key="5">
    <source>
        <dbReference type="Proteomes" id="UP000286773"/>
    </source>
</evidence>
<keyword evidence="2" id="KW-0472">Membrane</keyword>
<dbReference type="EMBL" id="NGKC01000007">
    <property type="protein sequence ID" value="RSU11723.1"/>
    <property type="molecule type" value="Genomic_DNA"/>
</dbReference>
<reference evidence="4 5" key="1">
    <citation type="submission" date="2017-05" db="EMBL/GenBank/DDBJ databases">
        <title>Vagococcus spp. assemblies.</title>
        <authorList>
            <person name="Gulvik C.A."/>
        </authorList>
    </citation>
    <scope>NUCLEOTIDE SEQUENCE [LARGE SCALE GENOMIC DNA]</scope>
    <source>
        <strain evidence="4 5">LMG 24798</strain>
    </source>
</reference>
<dbReference type="CDD" id="cd00093">
    <property type="entry name" value="HTH_XRE"/>
    <property type="match status" value="1"/>
</dbReference>
<keyword evidence="1" id="KW-0238">DNA-binding</keyword>
<feature type="transmembrane region" description="Helical" evidence="2">
    <location>
        <begin position="116"/>
        <end position="138"/>
    </location>
</feature>
<evidence type="ECO:0000256" key="2">
    <source>
        <dbReference type="SAM" id="Phobius"/>
    </source>
</evidence>
<dbReference type="RefSeq" id="WP_211334634.1">
    <property type="nucleotide sequence ID" value="NZ_NGKC01000007.1"/>
</dbReference>
<dbReference type="SMART" id="SM00530">
    <property type="entry name" value="HTH_XRE"/>
    <property type="match status" value="1"/>
</dbReference>
<keyword evidence="5" id="KW-1185">Reference proteome</keyword>
<dbReference type="AlphaFoldDB" id="A0A430AUJ1"/>